<dbReference type="GO" id="GO:0016491">
    <property type="term" value="F:oxidoreductase activity"/>
    <property type="evidence" value="ECO:0007669"/>
    <property type="project" value="UniProtKB-KW"/>
</dbReference>
<evidence type="ECO:0000259" key="3">
    <source>
        <dbReference type="SMART" id="SM01008"/>
    </source>
</evidence>
<evidence type="ECO:0000313" key="4">
    <source>
        <dbReference type="EMBL" id="RAH99825.1"/>
    </source>
</evidence>
<keyword evidence="1" id="KW-0500">Molybdenum</keyword>
<dbReference type="InterPro" id="IPR008274">
    <property type="entry name" value="AldOxase/xan_DH_MoCoBD1"/>
</dbReference>
<dbReference type="PANTHER" id="PTHR11908:SF132">
    <property type="entry name" value="ALDEHYDE OXIDASE 1-RELATED"/>
    <property type="match status" value="1"/>
</dbReference>
<dbReference type="GO" id="GO:0005506">
    <property type="term" value="F:iron ion binding"/>
    <property type="evidence" value="ECO:0007669"/>
    <property type="project" value="InterPro"/>
</dbReference>
<evidence type="ECO:0000256" key="2">
    <source>
        <dbReference type="ARBA" id="ARBA00023002"/>
    </source>
</evidence>
<dbReference type="Gene3D" id="3.30.365.10">
    <property type="entry name" value="Aldehyde oxidase/xanthine dehydrogenase, molybdopterin binding domain"/>
    <property type="match status" value="4"/>
</dbReference>
<dbReference type="PANTHER" id="PTHR11908">
    <property type="entry name" value="XANTHINE DEHYDROGENASE"/>
    <property type="match status" value="1"/>
</dbReference>
<reference evidence="4 5" key="1">
    <citation type="submission" date="2018-05" db="EMBL/GenBank/DDBJ databases">
        <title>Acuticoccus sediminis sp. nov., isolated from deep-sea sediment of Indian Ocean.</title>
        <authorList>
            <person name="Liu X."/>
            <person name="Lai Q."/>
            <person name="Du Y."/>
            <person name="Sun F."/>
            <person name="Zhang X."/>
            <person name="Wang S."/>
            <person name="Shao Z."/>
        </authorList>
    </citation>
    <scope>NUCLEOTIDE SEQUENCE [LARGE SCALE GENOMIC DNA]</scope>
    <source>
        <strain evidence="4 5">PTG4-2</strain>
    </source>
</reference>
<dbReference type="InterPro" id="IPR036856">
    <property type="entry name" value="Ald_Oxase/Xan_DH_a/b_sf"/>
</dbReference>
<dbReference type="AlphaFoldDB" id="A0A8B2NK12"/>
<dbReference type="InterPro" id="IPR016208">
    <property type="entry name" value="Ald_Oxase/xanthine_DH-like"/>
</dbReference>
<accession>A0A8B2NK12</accession>
<evidence type="ECO:0000256" key="1">
    <source>
        <dbReference type="ARBA" id="ARBA00022505"/>
    </source>
</evidence>
<keyword evidence="5" id="KW-1185">Reference proteome</keyword>
<organism evidence="4 5">
    <name type="scientific">Acuticoccus sediminis</name>
    <dbReference type="NCBI Taxonomy" id="2184697"/>
    <lineage>
        <taxon>Bacteria</taxon>
        <taxon>Pseudomonadati</taxon>
        <taxon>Pseudomonadota</taxon>
        <taxon>Alphaproteobacteria</taxon>
        <taxon>Hyphomicrobiales</taxon>
        <taxon>Amorphaceae</taxon>
        <taxon>Acuticoccus</taxon>
    </lineage>
</organism>
<dbReference type="OrthoDB" id="9763985at2"/>
<evidence type="ECO:0000313" key="5">
    <source>
        <dbReference type="Proteomes" id="UP000249590"/>
    </source>
</evidence>
<dbReference type="Gene3D" id="3.90.1170.50">
    <property type="entry name" value="Aldehyde oxidase/xanthine dehydrogenase, a/b hammerhead"/>
    <property type="match status" value="1"/>
</dbReference>
<comment type="caution">
    <text evidence="4">The sequence shown here is derived from an EMBL/GenBank/DDBJ whole genome shotgun (WGS) entry which is preliminary data.</text>
</comment>
<dbReference type="SUPFAM" id="SSF56003">
    <property type="entry name" value="Molybdenum cofactor-binding domain"/>
    <property type="match status" value="1"/>
</dbReference>
<dbReference type="InterPro" id="IPR000674">
    <property type="entry name" value="Ald_Oxase/Xan_DH_a/b"/>
</dbReference>
<protein>
    <submittedName>
        <fullName evidence="4">Xanthine dehydrogenase</fullName>
    </submittedName>
</protein>
<dbReference type="Pfam" id="PF20256">
    <property type="entry name" value="MoCoBD_2"/>
    <property type="match status" value="1"/>
</dbReference>
<proteinExistence type="predicted"/>
<dbReference type="Proteomes" id="UP000249590">
    <property type="component" value="Unassembled WGS sequence"/>
</dbReference>
<feature type="domain" description="Aldehyde oxidase/xanthine dehydrogenase a/b hammerhead" evidence="3">
    <location>
        <begin position="18"/>
        <end position="132"/>
    </location>
</feature>
<keyword evidence="2" id="KW-0560">Oxidoreductase</keyword>
<dbReference type="EMBL" id="QHHQ01000004">
    <property type="protein sequence ID" value="RAH99825.1"/>
    <property type="molecule type" value="Genomic_DNA"/>
</dbReference>
<dbReference type="InterPro" id="IPR046867">
    <property type="entry name" value="AldOxase/xan_DH_MoCoBD2"/>
</dbReference>
<dbReference type="Pfam" id="PF01315">
    <property type="entry name" value="Ald_Xan_dh_C"/>
    <property type="match status" value="1"/>
</dbReference>
<dbReference type="SUPFAM" id="SSF54665">
    <property type="entry name" value="CO dehydrogenase molybdoprotein N-domain-like"/>
    <property type="match status" value="1"/>
</dbReference>
<name>A0A8B2NK12_9HYPH</name>
<dbReference type="InterPro" id="IPR037165">
    <property type="entry name" value="AldOxase/xan_DH_Mopterin-bd_sf"/>
</dbReference>
<gene>
    <name evidence="4" type="ORF">DLJ53_18895</name>
</gene>
<sequence>MKHVGRPLRRPDDAVHLDGRGGFVADVAFPHQLHMRVVRSPVACAKLVGVDTEPAYALPGVVAVLTADDVAHVPPIGVRLSTGASLERFLQPVLAATMVRYVGEPVAVVLADTPAVAEDAAELIGLELTPLEPQLTPTDSDVSASDPLRGNEAATVFKAFGNLNTAFHRAERIVEVDLAWGRDGAMPLETRGLVARWDGASETLEIWGAGRAAHWNRDVIAEVLDLPRSAVVWHTTDVGGSFGVKGELYPEDMLVAYAARLLGRPVRWIEDRREHLLAANQARDIAASARAAVDSSGLILGVDLIFTVDQGAYVRTEGTMVADLIAAMTPGPYALGAYRARGHLKLTNKTPAGSFRGAGRAEAAFIRERLMDAVAHRTGIDPMELRRRNLIDPSEMPADRGMETLGSAVTYDSGRYQSLVDATTRRFSLDVVRRRAQHRRAQGELVGVGAAFVVDAAAPAGYEHVKLSVDRRGTVDVITAAAEQGQGIRTLLAQIVADIVGVDYRRVRVTAGDTVQIPFSAGTLLSRSSAMVGTAAQHAAEALREKILAAAAAMLSVPADKLTIQGGRIRQADRHFGAILDLGELAAALEPGPSQRVPHGFALDADGSVTTAMTTFPYGLHVAVVEIDRDTGLVSVPSVYVGYDVGNAINPGLVEAQLVGGVVQGIASALHTALGVTGTGDPLRANLADYAMPTAREAPGVEVLLIEEAPSPANTLGIKGAGDAGLTGMAPAIAAAVDDALGVVGFARQLPVTAADVMRELKARVPLPLALVGAA</sequence>
<dbReference type="SMART" id="SM01008">
    <property type="entry name" value="Ald_Xan_dh_C"/>
    <property type="match status" value="1"/>
</dbReference>
<dbReference type="RefSeq" id="WP_111348125.1">
    <property type="nucleotide sequence ID" value="NZ_QHHQ01000004.1"/>
</dbReference>
<dbReference type="Pfam" id="PF02738">
    <property type="entry name" value="MoCoBD_1"/>
    <property type="match status" value="1"/>
</dbReference>